<dbReference type="Proteomes" id="UP000700596">
    <property type="component" value="Unassembled WGS sequence"/>
</dbReference>
<dbReference type="OrthoDB" id="4062651at2759"/>
<evidence type="ECO:0000313" key="4">
    <source>
        <dbReference type="Proteomes" id="UP000700596"/>
    </source>
</evidence>
<dbReference type="GO" id="GO:0004672">
    <property type="term" value="F:protein kinase activity"/>
    <property type="evidence" value="ECO:0007669"/>
    <property type="project" value="InterPro"/>
</dbReference>
<dbReference type="AlphaFoldDB" id="A0A9P9DZL6"/>
<dbReference type="PANTHER" id="PTHR44305:SF24">
    <property type="entry name" value="TYROSINE-PROTEIN KINASE C03B1.5-RELATED"/>
    <property type="match status" value="1"/>
</dbReference>
<feature type="region of interest" description="Disordered" evidence="1">
    <location>
        <begin position="41"/>
        <end position="143"/>
    </location>
</feature>
<protein>
    <submittedName>
        <fullName evidence="3">Kinase-like domain-containing protein</fullName>
    </submittedName>
</protein>
<organism evidence="3 4">
    <name type="scientific">Dendryphion nanum</name>
    <dbReference type="NCBI Taxonomy" id="256645"/>
    <lineage>
        <taxon>Eukaryota</taxon>
        <taxon>Fungi</taxon>
        <taxon>Dikarya</taxon>
        <taxon>Ascomycota</taxon>
        <taxon>Pezizomycotina</taxon>
        <taxon>Dothideomycetes</taxon>
        <taxon>Pleosporomycetidae</taxon>
        <taxon>Pleosporales</taxon>
        <taxon>Torulaceae</taxon>
        <taxon>Dendryphion</taxon>
    </lineage>
</organism>
<evidence type="ECO:0000256" key="1">
    <source>
        <dbReference type="SAM" id="MobiDB-lite"/>
    </source>
</evidence>
<dbReference type="CDD" id="cd00180">
    <property type="entry name" value="PKc"/>
    <property type="match status" value="1"/>
</dbReference>
<dbReference type="SMART" id="SM00220">
    <property type="entry name" value="S_TKc"/>
    <property type="match status" value="1"/>
</dbReference>
<comment type="caution">
    <text evidence="3">The sequence shown here is derived from an EMBL/GenBank/DDBJ whole genome shotgun (WGS) entry which is preliminary data.</text>
</comment>
<feature type="domain" description="Protein kinase" evidence="2">
    <location>
        <begin position="295"/>
        <end position="589"/>
    </location>
</feature>
<reference evidence="3" key="1">
    <citation type="journal article" date="2021" name="Nat. Commun.">
        <title>Genetic determinants of endophytism in the Arabidopsis root mycobiome.</title>
        <authorList>
            <person name="Mesny F."/>
            <person name="Miyauchi S."/>
            <person name="Thiergart T."/>
            <person name="Pickel B."/>
            <person name="Atanasova L."/>
            <person name="Karlsson M."/>
            <person name="Huettel B."/>
            <person name="Barry K.W."/>
            <person name="Haridas S."/>
            <person name="Chen C."/>
            <person name="Bauer D."/>
            <person name="Andreopoulos W."/>
            <person name="Pangilinan J."/>
            <person name="LaButti K."/>
            <person name="Riley R."/>
            <person name="Lipzen A."/>
            <person name="Clum A."/>
            <person name="Drula E."/>
            <person name="Henrissat B."/>
            <person name="Kohler A."/>
            <person name="Grigoriev I.V."/>
            <person name="Martin F.M."/>
            <person name="Hacquard S."/>
        </authorList>
    </citation>
    <scope>NUCLEOTIDE SEQUENCE</scope>
    <source>
        <strain evidence="3">MPI-CAGE-CH-0243</strain>
    </source>
</reference>
<feature type="region of interest" description="Disordered" evidence="1">
    <location>
        <begin position="1"/>
        <end position="23"/>
    </location>
</feature>
<keyword evidence="3" id="KW-0808">Transferase</keyword>
<dbReference type="EMBL" id="JAGMWT010000005">
    <property type="protein sequence ID" value="KAH7128665.1"/>
    <property type="molecule type" value="Genomic_DNA"/>
</dbReference>
<feature type="compositionally biased region" description="Polar residues" evidence="1">
    <location>
        <begin position="102"/>
        <end position="114"/>
    </location>
</feature>
<dbReference type="InterPro" id="IPR053083">
    <property type="entry name" value="TF_kinase-domain_protein"/>
</dbReference>
<keyword evidence="4" id="KW-1185">Reference proteome</keyword>
<dbReference type="Pfam" id="PF00069">
    <property type="entry name" value="Pkinase"/>
    <property type="match status" value="1"/>
</dbReference>
<dbReference type="PROSITE" id="PS50011">
    <property type="entry name" value="PROTEIN_KINASE_DOM"/>
    <property type="match status" value="1"/>
</dbReference>
<gene>
    <name evidence="3" type="ORF">B0J11DRAFT_276081</name>
</gene>
<name>A0A9P9DZL6_9PLEO</name>
<keyword evidence="3" id="KW-0418">Kinase</keyword>
<dbReference type="InterPro" id="IPR011009">
    <property type="entry name" value="Kinase-like_dom_sf"/>
</dbReference>
<dbReference type="InterPro" id="IPR000719">
    <property type="entry name" value="Prot_kinase_dom"/>
</dbReference>
<proteinExistence type="predicted"/>
<evidence type="ECO:0000313" key="3">
    <source>
        <dbReference type="EMBL" id="KAH7128665.1"/>
    </source>
</evidence>
<feature type="compositionally biased region" description="Polar residues" evidence="1">
    <location>
        <begin position="132"/>
        <end position="141"/>
    </location>
</feature>
<evidence type="ECO:0000259" key="2">
    <source>
        <dbReference type="PROSITE" id="PS50011"/>
    </source>
</evidence>
<accession>A0A9P9DZL6</accession>
<dbReference type="Gene3D" id="1.10.510.10">
    <property type="entry name" value="Transferase(Phosphotransferase) domain 1"/>
    <property type="match status" value="1"/>
</dbReference>
<feature type="compositionally biased region" description="Low complexity" evidence="1">
    <location>
        <begin position="52"/>
        <end position="98"/>
    </location>
</feature>
<dbReference type="GO" id="GO:0005524">
    <property type="term" value="F:ATP binding"/>
    <property type="evidence" value="ECO:0007669"/>
    <property type="project" value="InterPro"/>
</dbReference>
<dbReference type="PANTHER" id="PTHR44305">
    <property type="entry name" value="SI:DKEY-192D15.2-RELATED"/>
    <property type="match status" value="1"/>
</dbReference>
<dbReference type="SUPFAM" id="SSF56112">
    <property type="entry name" value="Protein kinase-like (PK-like)"/>
    <property type="match status" value="1"/>
</dbReference>
<sequence length="676" mass="74761">MQHSSNNSPWRLPLSPASDYPKQQYSLSHTMSMVNLHEEPTWYANRGPPSPTASSVSSTTSRSATPTTSNNPWSNVMSSPSSTISTNSTSSTNSSPRDSPNRTPQYTSRSTTPVAPQPLRPIHPSAGFIPMSPTQSSSGESFRSDYPGSPIPMFPGSPNPYRHAAVSFPPLVNGFINTSALSQGQSLSGWFYEMARRQGWDGSLVKKVWQWTLSNPRIAMLLSLCDDVSSWRQAAFFDLRDENLPFSEESLRGIVSDAPKVVNEQWRATSKELSLNGSHVDFANRETVPLQHISLIRTSRSSEKSTDRVRMLGNNDDRVLVRKRFVITRPSQKVALLKQINEYRQHDHKNIAKLLCSYAQPSHIGIVTNKAQYNLDEYLASSNSDPNRSKVLVDWMHDLSLALDYLHSQAVPIYHRNIRPRKILIEGSRIYLAPFGIGQSSENFSPTVATPQRLDQLQSYFQDQSYIYAAPEAVVSRGKRPADVFSLGCVFLSMMTVVQNQSLSIFTQYRAASSQDASFHAHLDRVGSWRNRLLATATSGLRTGVVGPGRKQRQLKAEYDWLQIIERMIAAESKKRMKMSTLASVLSKIADGKLTGGRRRSLDGGGFSGQAAASLGAVGSGNGVLNGANNANGVIGITNGKSDQKPELSVFDGYFQRQSRGYDSGYDSYERQSSAW</sequence>